<reference evidence="2" key="2">
    <citation type="submission" date="2025-09" db="UniProtKB">
        <authorList>
            <consortium name="Ensembl"/>
        </authorList>
    </citation>
    <scope>IDENTIFICATION</scope>
</reference>
<evidence type="ECO:0000313" key="2">
    <source>
        <dbReference type="Ensembl" id="ENSNMLP00000038587.1"/>
    </source>
</evidence>
<evidence type="ECO:0000256" key="1">
    <source>
        <dbReference type="SAM" id="MobiDB-lite"/>
    </source>
</evidence>
<feature type="compositionally biased region" description="Polar residues" evidence="1">
    <location>
        <begin position="151"/>
        <end position="161"/>
    </location>
</feature>
<sequence>MSEILGTHSQLSAHLWEGFTGSKYRPSMAEIEQLLSRCSAFIFLGMERFMGNITPAKLAALNLSDCNLALLFDLVQNSKSVARQSDLDKDKSPGQRALEGPLETALILSLGGVGSIALNQWHSSFQLNTQHMASVLEGLLKDKLTSGQAVHSLRKGQNPSPRSAKEKVTPNVNDHVPHIDAQTPLLTPAAYNCVLYGLPNLIVP</sequence>
<name>A0A8C6UQG1_9GOBI</name>
<dbReference type="PANTHER" id="PTHR15977:SF15">
    <property type="entry name" value="CILIA- AND FLAGELLA-ASSOCIATED PROTEIN 46"/>
    <property type="match status" value="1"/>
</dbReference>
<feature type="region of interest" description="Disordered" evidence="1">
    <location>
        <begin position="151"/>
        <end position="176"/>
    </location>
</feature>
<evidence type="ECO:0000313" key="3">
    <source>
        <dbReference type="Proteomes" id="UP000694523"/>
    </source>
</evidence>
<dbReference type="Proteomes" id="UP000694523">
    <property type="component" value="Unplaced"/>
</dbReference>
<dbReference type="PANTHER" id="PTHR15977">
    <property type="entry name" value="CILIA- AND FLAGELLA-ASSOCIATED PROTEIN 46"/>
    <property type="match status" value="1"/>
</dbReference>
<dbReference type="Ensembl" id="ENSNMLT00000042954.1">
    <property type="protein sequence ID" value="ENSNMLP00000038587.1"/>
    <property type="gene ID" value="ENSNMLG00000023803.1"/>
</dbReference>
<organism evidence="2 3">
    <name type="scientific">Neogobius melanostomus</name>
    <name type="common">round goby</name>
    <dbReference type="NCBI Taxonomy" id="47308"/>
    <lineage>
        <taxon>Eukaryota</taxon>
        <taxon>Metazoa</taxon>
        <taxon>Chordata</taxon>
        <taxon>Craniata</taxon>
        <taxon>Vertebrata</taxon>
        <taxon>Euteleostomi</taxon>
        <taxon>Actinopterygii</taxon>
        <taxon>Neopterygii</taxon>
        <taxon>Teleostei</taxon>
        <taxon>Neoteleostei</taxon>
        <taxon>Acanthomorphata</taxon>
        <taxon>Gobiaria</taxon>
        <taxon>Gobiiformes</taxon>
        <taxon>Gobioidei</taxon>
        <taxon>Gobiidae</taxon>
        <taxon>Benthophilinae</taxon>
        <taxon>Neogobiini</taxon>
        <taxon>Neogobius</taxon>
    </lineage>
</organism>
<protein>
    <submittedName>
        <fullName evidence="2">Uncharacterized protein</fullName>
    </submittedName>
</protein>
<dbReference type="InterPro" id="IPR039586">
    <property type="entry name" value="CFAP46"/>
</dbReference>
<dbReference type="AlphaFoldDB" id="A0A8C6UQG1"/>
<keyword evidence="3" id="KW-1185">Reference proteome</keyword>
<dbReference type="GO" id="GO:0035082">
    <property type="term" value="P:axoneme assembly"/>
    <property type="evidence" value="ECO:0007669"/>
    <property type="project" value="InterPro"/>
</dbReference>
<proteinExistence type="predicted"/>
<reference evidence="2" key="1">
    <citation type="submission" date="2025-08" db="UniProtKB">
        <authorList>
            <consortium name="Ensembl"/>
        </authorList>
    </citation>
    <scope>IDENTIFICATION</scope>
</reference>
<accession>A0A8C6UQG1</accession>
<dbReference type="GO" id="GO:0060294">
    <property type="term" value="P:cilium movement involved in cell motility"/>
    <property type="evidence" value="ECO:0007669"/>
    <property type="project" value="InterPro"/>
</dbReference>